<reference evidence="2" key="1">
    <citation type="journal article" date="2023" name="Mol. Phylogenet. Evol.">
        <title>Genome-scale phylogeny and comparative genomics of the fungal order Sordariales.</title>
        <authorList>
            <person name="Hensen N."/>
            <person name="Bonometti L."/>
            <person name="Westerberg I."/>
            <person name="Brannstrom I.O."/>
            <person name="Guillou S."/>
            <person name="Cros-Aarteil S."/>
            <person name="Calhoun S."/>
            <person name="Haridas S."/>
            <person name="Kuo A."/>
            <person name="Mondo S."/>
            <person name="Pangilinan J."/>
            <person name="Riley R."/>
            <person name="LaButti K."/>
            <person name="Andreopoulos B."/>
            <person name="Lipzen A."/>
            <person name="Chen C."/>
            <person name="Yan M."/>
            <person name="Daum C."/>
            <person name="Ng V."/>
            <person name="Clum A."/>
            <person name="Steindorff A."/>
            <person name="Ohm R.A."/>
            <person name="Martin F."/>
            <person name="Silar P."/>
            <person name="Natvig D.O."/>
            <person name="Lalanne C."/>
            <person name="Gautier V."/>
            <person name="Ament-Velasquez S.L."/>
            <person name="Kruys A."/>
            <person name="Hutchinson M.I."/>
            <person name="Powell A.J."/>
            <person name="Barry K."/>
            <person name="Miller A.N."/>
            <person name="Grigoriev I.V."/>
            <person name="Debuchy R."/>
            <person name="Gladieux P."/>
            <person name="Hiltunen Thoren M."/>
            <person name="Johannesson H."/>
        </authorList>
    </citation>
    <scope>NUCLEOTIDE SEQUENCE</scope>
    <source>
        <strain evidence="2">CBS 141.50</strain>
    </source>
</reference>
<gene>
    <name evidence="2" type="ORF">C8A04DRAFT_24611</name>
</gene>
<keyword evidence="3" id="KW-1185">Reference proteome</keyword>
<comment type="caution">
    <text evidence="2">The sequence shown here is derived from an EMBL/GenBank/DDBJ whole genome shotgun (WGS) entry which is preliminary data.</text>
</comment>
<dbReference type="Proteomes" id="UP001302676">
    <property type="component" value="Unassembled WGS sequence"/>
</dbReference>
<name>A0AAN6ZRI4_9PEZI</name>
<feature type="region of interest" description="Disordered" evidence="1">
    <location>
        <begin position="1"/>
        <end position="24"/>
    </location>
</feature>
<reference evidence="2" key="2">
    <citation type="submission" date="2023-05" db="EMBL/GenBank/DDBJ databases">
        <authorList>
            <consortium name="Lawrence Berkeley National Laboratory"/>
            <person name="Steindorff A."/>
            <person name="Hensen N."/>
            <person name="Bonometti L."/>
            <person name="Westerberg I."/>
            <person name="Brannstrom I.O."/>
            <person name="Guillou S."/>
            <person name="Cros-Aarteil S."/>
            <person name="Calhoun S."/>
            <person name="Haridas S."/>
            <person name="Kuo A."/>
            <person name="Mondo S."/>
            <person name="Pangilinan J."/>
            <person name="Riley R."/>
            <person name="Labutti K."/>
            <person name="Andreopoulos B."/>
            <person name="Lipzen A."/>
            <person name="Chen C."/>
            <person name="Yanf M."/>
            <person name="Daum C."/>
            <person name="Ng V."/>
            <person name="Clum A."/>
            <person name="Ohm R."/>
            <person name="Martin F."/>
            <person name="Silar P."/>
            <person name="Natvig D."/>
            <person name="Lalanne C."/>
            <person name="Gautier V."/>
            <person name="Ament-Velasquez S.L."/>
            <person name="Kruys A."/>
            <person name="Hutchinson M.I."/>
            <person name="Powell A.J."/>
            <person name="Barry K."/>
            <person name="Miller A.N."/>
            <person name="Grigoriev I.V."/>
            <person name="Debuchy R."/>
            <person name="Gladieux P."/>
            <person name="Thoren M.H."/>
            <person name="Johannesson H."/>
        </authorList>
    </citation>
    <scope>NUCLEOTIDE SEQUENCE</scope>
    <source>
        <strain evidence="2">CBS 141.50</strain>
    </source>
</reference>
<dbReference type="RefSeq" id="XP_062640740.1">
    <property type="nucleotide sequence ID" value="XM_062779232.1"/>
</dbReference>
<dbReference type="EMBL" id="MU853556">
    <property type="protein sequence ID" value="KAK4147369.1"/>
    <property type="molecule type" value="Genomic_DNA"/>
</dbReference>
<accession>A0AAN6ZRI4</accession>
<organism evidence="2 3">
    <name type="scientific">Dichotomopilus funicola</name>
    <dbReference type="NCBI Taxonomy" id="1934379"/>
    <lineage>
        <taxon>Eukaryota</taxon>
        <taxon>Fungi</taxon>
        <taxon>Dikarya</taxon>
        <taxon>Ascomycota</taxon>
        <taxon>Pezizomycotina</taxon>
        <taxon>Sordariomycetes</taxon>
        <taxon>Sordariomycetidae</taxon>
        <taxon>Sordariales</taxon>
        <taxon>Chaetomiaceae</taxon>
        <taxon>Dichotomopilus</taxon>
    </lineage>
</organism>
<dbReference type="AlphaFoldDB" id="A0AAN6ZRI4"/>
<dbReference type="GeneID" id="87815845"/>
<feature type="compositionally biased region" description="Pro residues" evidence="1">
    <location>
        <begin position="1"/>
        <end position="10"/>
    </location>
</feature>
<evidence type="ECO:0000313" key="3">
    <source>
        <dbReference type="Proteomes" id="UP001302676"/>
    </source>
</evidence>
<evidence type="ECO:0000256" key="1">
    <source>
        <dbReference type="SAM" id="MobiDB-lite"/>
    </source>
</evidence>
<proteinExistence type="predicted"/>
<protein>
    <submittedName>
        <fullName evidence="2">Uncharacterized protein</fullName>
    </submittedName>
</protein>
<sequence>MEYTPPPTPESFPQFRKRPLPSTRRLPTRFQASAAGLDLSNKVFPTTPITFWLNTRHFPHVPSSSPLLPYQDDPSDPHPNILSVSLPPSPFATTLQRLASYLPAPVASFLTHRLIPEWFLPSRVILKQRRRDTYADEDVHVARFTREVDVYERLGKVGLQGAGVGEGGIVPRMYGRTHFEGRDAIVLQEVPGMSLRAPEVVAREWEGDLEGMVRECYEKLAGAGGWHEEAWLENLWVVPAGVPGVPGERVVVVGLGGVRWEGEEERFWGGREKGWWVEGALEGLGDVLGRLQKGYWQDGWLEELDD</sequence>
<evidence type="ECO:0000313" key="2">
    <source>
        <dbReference type="EMBL" id="KAK4147369.1"/>
    </source>
</evidence>